<dbReference type="EMBL" id="JAURVH010001516">
    <property type="protein sequence ID" value="KAK5930710.1"/>
    <property type="molecule type" value="Genomic_DNA"/>
</dbReference>
<evidence type="ECO:0000313" key="3">
    <source>
        <dbReference type="Proteomes" id="UP001331515"/>
    </source>
</evidence>
<organism evidence="2 3">
    <name type="scientific">Champsocephalus gunnari</name>
    <name type="common">Mackerel icefish</name>
    <dbReference type="NCBI Taxonomy" id="52237"/>
    <lineage>
        <taxon>Eukaryota</taxon>
        <taxon>Metazoa</taxon>
        <taxon>Chordata</taxon>
        <taxon>Craniata</taxon>
        <taxon>Vertebrata</taxon>
        <taxon>Euteleostomi</taxon>
        <taxon>Actinopterygii</taxon>
        <taxon>Neopterygii</taxon>
        <taxon>Teleostei</taxon>
        <taxon>Neoteleostei</taxon>
        <taxon>Acanthomorphata</taxon>
        <taxon>Eupercaria</taxon>
        <taxon>Perciformes</taxon>
        <taxon>Notothenioidei</taxon>
        <taxon>Channichthyidae</taxon>
        <taxon>Champsocephalus</taxon>
    </lineage>
</organism>
<evidence type="ECO:0000256" key="1">
    <source>
        <dbReference type="SAM" id="MobiDB-lite"/>
    </source>
</evidence>
<dbReference type="AlphaFoldDB" id="A0AAN8DXZ9"/>
<name>A0AAN8DXZ9_CHAGU</name>
<feature type="region of interest" description="Disordered" evidence="1">
    <location>
        <begin position="1"/>
        <end position="26"/>
    </location>
</feature>
<protein>
    <submittedName>
        <fullName evidence="2">Uncharacterized protein</fullName>
    </submittedName>
</protein>
<dbReference type="Proteomes" id="UP001331515">
    <property type="component" value="Unassembled WGS sequence"/>
</dbReference>
<keyword evidence="3" id="KW-1185">Reference proteome</keyword>
<comment type="caution">
    <text evidence="2">The sequence shown here is derived from an EMBL/GenBank/DDBJ whole genome shotgun (WGS) entry which is preliminary data.</text>
</comment>
<evidence type="ECO:0000313" key="2">
    <source>
        <dbReference type="EMBL" id="KAK5930710.1"/>
    </source>
</evidence>
<sequence length="75" mass="8003">METVDCGKRKRPRGWRQHQKRGGGGLGMVWEVKAVHVNHTGLGRGKVGGGDGPEQAPVIKKKATEGTSLDGRGDE</sequence>
<feature type="region of interest" description="Disordered" evidence="1">
    <location>
        <begin position="40"/>
        <end position="75"/>
    </location>
</feature>
<reference evidence="2 3" key="1">
    <citation type="journal article" date="2023" name="Mol. Biol. Evol.">
        <title>Genomics of Secondarily Temperate Adaptation in the Only Non-Antarctic Icefish.</title>
        <authorList>
            <person name="Rivera-Colon A.G."/>
            <person name="Rayamajhi N."/>
            <person name="Minhas B.F."/>
            <person name="Madrigal G."/>
            <person name="Bilyk K.T."/>
            <person name="Yoon V."/>
            <person name="Hune M."/>
            <person name="Gregory S."/>
            <person name="Cheng C.H.C."/>
            <person name="Catchen J.M."/>
        </authorList>
    </citation>
    <scope>NUCLEOTIDE SEQUENCE [LARGE SCALE GENOMIC DNA]</scope>
    <source>
        <tissue evidence="2">White muscle</tissue>
    </source>
</reference>
<accession>A0AAN8DXZ9</accession>
<proteinExistence type="predicted"/>
<feature type="compositionally biased region" description="Gly residues" evidence="1">
    <location>
        <begin position="42"/>
        <end position="52"/>
    </location>
</feature>
<feature type="compositionally biased region" description="Basic residues" evidence="1">
    <location>
        <begin position="8"/>
        <end position="21"/>
    </location>
</feature>
<gene>
    <name evidence="2" type="ORF">CgunFtcFv8_026926</name>
</gene>